<sequence length="174" mass="19291">MAIDALVKPLLALPLFQGLTPLQLTEIVRRAERIIYRPGDAIIAEDDPSDAAIVIVSGTSVRINDHRDVPQKSRGETLPEGVMIAELAMFIELVHTTTVIAQSQVKALRLTRQKMHELMEEDTELARHFSSCITTRLKLLAHDMKAVDTILERATVAPQLPQVRPNLPIEAHPG</sequence>
<dbReference type="InterPro" id="IPR018490">
    <property type="entry name" value="cNMP-bd_dom_sf"/>
</dbReference>
<keyword evidence="3" id="KW-1185">Reference proteome</keyword>
<dbReference type="Gene3D" id="2.60.120.10">
    <property type="entry name" value="Jelly Rolls"/>
    <property type="match status" value="1"/>
</dbReference>
<organism evidence="2 3">
    <name type="scientific">Hyphomicrobium facile</name>
    <dbReference type="NCBI Taxonomy" id="51670"/>
    <lineage>
        <taxon>Bacteria</taxon>
        <taxon>Pseudomonadati</taxon>
        <taxon>Pseudomonadota</taxon>
        <taxon>Alphaproteobacteria</taxon>
        <taxon>Hyphomicrobiales</taxon>
        <taxon>Hyphomicrobiaceae</taxon>
        <taxon>Hyphomicrobium</taxon>
    </lineage>
</organism>
<accession>A0A1I7NSP9</accession>
<dbReference type="PROSITE" id="PS50042">
    <property type="entry name" value="CNMP_BINDING_3"/>
    <property type="match status" value="1"/>
</dbReference>
<dbReference type="SUPFAM" id="SSF51206">
    <property type="entry name" value="cAMP-binding domain-like"/>
    <property type="match status" value="1"/>
</dbReference>
<dbReference type="SMART" id="SM00100">
    <property type="entry name" value="cNMP"/>
    <property type="match status" value="1"/>
</dbReference>
<dbReference type="RefSeq" id="WP_092868787.1">
    <property type="nucleotide sequence ID" value="NZ_FPCH01000003.1"/>
</dbReference>
<dbReference type="PANTHER" id="PTHR24567:SF26">
    <property type="entry name" value="REGULATORY PROTEIN YEIL"/>
    <property type="match status" value="1"/>
</dbReference>
<dbReference type="InterPro" id="IPR050397">
    <property type="entry name" value="Env_Response_Regulators"/>
</dbReference>
<keyword evidence="2" id="KW-0808">Transferase</keyword>
<evidence type="ECO:0000313" key="2">
    <source>
        <dbReference type="EMBL" id="SFV37701.1"/>
    </source>
</evidence>
<dbReference type="GO" id="GO:0005829">
    <property type="term" value="C:cytosol"/>
    <property type="evidence" value="ECO:0007669"/>
    <property type="project" value="TreeGrafter"/>
</dbReference>
<dbReference type="OrthoDB" id="3525895at2"/>
<dbReference type="GO" id="GO:0003700">
    <property type="term" value="F:DNA-binding transcription factor activity"/>
    <property type="evidence" value="ECO:0007669"/>
    <property type="project" value="TreeGrafter"/>
</dbReference>
<gene>
    <name evidence="2" type="ORF">SAMN04488557_3296</name>
</gene>
<proteinExistence type="predicted"/>
<evidence type="ECO:0000259" key="1">
    <source>
        <dbReference type="PROSITE" id="PS50042"/>
    </source>
</evidence>
<dbReference type="PANTHER" id="PTHR24567">
    <property type="entry name" value="CRP FAMILY TRANSCRIPTIONAL REGULATORY PROTEIN"/>
    <property type="match status" value="1"/>
</dbReference>
<dbReference type="InterPro" id="IPR014710">
    <property type="entry name" value="RmlC-like_jellyroll"/>
</dbReference>
<dbReference type="STRING" id="51670.SAMN04488557_3296"/>
<reference evidence="3" key="1">
    <citation type="submission" date="2016-10" db="EMBL/GenBank/DDBJ databases">
        <authorList>
            <person name="Varghese N."/>
            <person name="Submissions S."/>
        </authorList>
    </citation>
    <scope>NUCLEOTIDE SEQUENCE [LARGE SCALE GENOMIC DNA]</scope>
    <source>
        <strain evidence="3">DSM 1565</strain>
    </source>
</reference>
<dbReference type="CDD" id="cd00038">
    <property type="entry name" value="CAP_ED"/>
    <property type="match status" value="1"/>
</dbReference>
<dbReference type="AlphaFoldDB" id="A0A1I7NSP9"/>
<dbReference type="Pfam" id="PF00027">
    <property type="entry name" value="cNMP_binding"/>
    <property type="match status" value="1"/>
</dbReference>
<protein>
    <submittedName>
        <fullName evidence="2">cAMP-binding domain of CRP or a regulatory subunit of cAMP-dependent protein kinases</fullName>
    </submittedName>
</protein>
<dbReference type="EMBL" id="FPCH01000003">
    <property type="protein sequence ID" value="SFV37701.1"/>
    <property type="molecule type" value="Genomic_DNA"/>
</dbReference>
<evidence type="ECO:0000313" key="3">
    <source>
        <dbReference type="Proteomes" id="UP000199423"/>
    </source>
</evidence>
<dbReference type="GO" id="GO:0016301">
    <property type="term" value="F:kinase activity"/>
    <property type="evidence" value="ECO:0007669"/>
    <property type="project" value="UniProtKB-KW"/>
</dbReference>
<feature type="domain" description="Cyclic nucleotide-binding" evidence="1">
    <location>
        <begin position="15"/>
        <end position="136"/>
    </location>
</feature>
<dbReference type="Proteomes" id="UP000199423">
    <property type="component" value="Unassembled WGS sequence"/>
</dbReference>
<keyword evidence="2" id="KW-0418">Kinase</keyword>
<dbReference type="InterPro" id="IPR000595">
    <property type="entry name" value="cNMP-bd_dom"/>
</dbReference>
<name>A0A1I7NSP9_9HYPH</name>